<sequence>MHTTLQSPCIDSYSISISSRFNPDSWDMRDADVLLLTPDQVFFYAHRSTLVQSSSNCFGGLLVGEVTYKMEEEIDVSQPMGDLSLEPERISVNISSNVLNVVLLALYQLPIQEFAPSNDTLCEVIPTLTSLGYDPSIIAYPRSELYRLLLKAAAADPYPMYAAAAQCSFESLAVSVSALTLRTPLHEITDELSQKMGPVYLRRLFFLHLGRADALRRIVLPPPSLHPPETNDHCNAEAQKGIHRAWTLASAYIIAQNHPGESEYPLLGERRSAADSAMSSTSSPTPEPTFNFDPSPNQPLWAPPSRGVYTYSFLGGMALIAFIVLIFVVRAYSRRRRFAIRVQRALDAGRLDPALVQEIRNLPSGALYFSPPSKSKKAKIRPVLYEVYLGDPESKSFSGNDGNEEGVKVDKAIDWRKITPVAVSKLVSNTGDSTQTTPPAEPEEASRRTSRLNFITSTLSSSRRESTPQRETTTDLAPPTTQTLTPSTPPPDSLALSVFIAMPSPSSRISRAKLDGEENVPDVCLGITRVDMIG</sequence>
<dbReference type="Proteomes" id="UP000044841">
    <property type="component" value="Unassembled WGS sequence"/>
</dbReference>
<evidence type="ECO:0000313" key="4">
    <source>
        <dbReference type="Proteomes" id="UP000044841"/>
    </source>
</evidence>
<keyword evidence="2" id="KW-0472">Membrane</keyword>
<name>A0A0K6GHW4_9AGAM</name>
<accession>A0A0K6GHW4</accession>
<keyword evidence="4" id="KW-1185">Reference proteome</keyword>
<protein>
    <submittedName>
        <fullName evidence="3">Uncharacterized protein</fullName>
    </submittedName>
</protein>
<reference evidence="3 4" key="1">
    <citation type="submission" date="2015-07" db="EMBL/GenBank/DDBJ databases">
        <authorList>
            <person name="Noorani M."/>
        </authorList>
    </citation>
    <scope>NUCLEOTIDE SEQUENCE [LARGE SCALE GENOMIC DNA]</scope>
    <source>
        <strain evidence="3">BBA 69670</strain>
    </source>
</reference>
<organism evidence="3 4">
    <name type="scientific">Rhizoctonia solani</name>
    <dbReference type="NCBI Taxonomy" id="456999"/>
    <lineage>
        <taxon>Eukaryota</taxon>
        <taxon>Fungi</taxon>
        <taxon>Dikarya</taxon>
        <taxon>Basidiomycota</taxon>
        <taxon>Agaricomycotina</taxon>
        <taxon>Agaricomycetes</taxon>
        <taxon>Cantharellales</taxon>
        <taxon>Ceratobasidiaceae</taxon>
        <taxon>Rhizoctonia</taxon>
    </lineage>
</organism>
<feature type="transmembrane region" description="Helical" evidence="2">
    <location>
        <begin position="308"/>
        <end position="332"/>
    </location>
</feature>
<feature type="compositionally biased region" description="Low complexity" evidence="1">
    <location>
        <begin position="474"/>
        <end position="486"/>
    </location>
</feature>
<feature type="compositionally biased region" description="Polar residues" evidence="1">
    <location>
        <begin position="426"/>
        <end position="438"/>
    </location>
</feature>
<evidence type="ECO:0000313" key="3">
    <source>
        <dbReference type="EMBL" id="CUA78036.1"/>
    </source>
</evidence>
<evidence type="ECO:0000256" key="2">
    <source>
        <dbReference type="SAM" id="Phobius"/>
    </source>
</evidence>
<feature type="region of interest" description="Disordered" evidence="1">
    <location>
        <begin position="426"/>
        <end position="493"/>
    </location>
</feature>
<dbReference type="AlphaFoldDB" id="A0A0K6GHW4"/>
<dbReference type="EMBL" id="CYGV01001950">
    <property type="protein sequence ID" value="CUA78036.1"/>
    <property type="molecule type" value="Genomic_DNA"/>
</dbReference>
<gene>
    <name evidence="3" type="ORF">RSOLAG22IIIB_13005</name>
</gene>
<evidence type="ECO:0000256" key="1">
    <source>
        <dbReference type="SAM" id="MobiDB-lite"/>
    </source>
</evidence>
<keyword evidence="2" id="KW-1133">Transmembrane helix</keyword>
<proteinExistence type="predicted"/>
<keyword evidence="2" id="KW-0812">Transmembrane</keyword>